<dbReference type="Proteomes" id="UP001267710">
    <property type="component" value="Unassembled WGS sequence"/>
</dbReference>
<organism evidence="2 3">
    <name type="scientific">Paracidovorax wautersii</name>
    <dbReference type="NCBI Taxonomy" id="1177982"/>
    <lineage>
        <taxon>Bacteria</taxon>
        <taxon>Pseudomonadati</taxon>
        <taxon>Pseudomonadota</taxon>
        <taxon>Betaproteobacteria</taxon>
        <taxon>Burkholderiales</taxon>
        <taxon>Comamonadaceae</taxon>
        <taxon>Paracidovorax</taxon>
    </lineage>
</organism>
<comment type="caution">
    <text evidence="2">The sequence shown here is derived from an EMBL/GenBank/DDBJ whole genome shotgun (WGS) entry which is preliminary data.</text>
</comment>
<proteinExistence type="predicted"/>
<feature type="region of interest" description="Disordered" evidence="1">
    <location>
        <begin position="204"/>
        <end position="227"/>
    </location>
</feature>
<dbReference type="EMBL" id="JAVIZX010000001">
    <property type="protein sequence ID" value="MDR6212838.1"/>
    <property type="molecule type" value="Genomic_DNA"/>
</dbReference>
<gene>
    <name evidence="2" type="ORF">QE399_000527</name>
</gene>
<keyword evidence="3" id="KW-1185">Reference proteome</keyword>
<evidence type="ECO:0000313" key="2">
    <source>
        <dbReference type="EMBL" id="MDR6212838.1"/>
    </source>
</evidence>
<sequence length="227" mass="24946">MTPMLRWLVWLAALIGLWSVALEWEAEIAQLRPEKAKLEQLRQREGAALQSIDWKTQELLARQAQLAWLNRLPEVHQTGLFRAEAMENLSDLCKRLDANCQIASMGETFARSAAPTTPGATASQTSRAHSELQGLVSTGVRLSVGLAGNKLMPLMQEIEEGPVLRKIERFTVRSGRAELIVKVFGLQGEVAQAERTAATRLIEQHDAAQTTDATAPEARAADTASRP</sequence>
<dbReference type="RefSeq" id="WP_309825862.1">
    <property type="nucleotide sequence ID" value="NZ_JAVIZX010000001.1"/>
</dbReference>
<evidence type="ECO:0000313" key="3">
    <source>
        <dbReference type="Proteomes" id="UP001267710"/>
    </source>
</evidence>
<accession>A0ABU1I6K1</accession>
<name>A0ABU1I6K1_9BURK</name>
<evidence type="ECO:0000256" key="1">
    <source>
        <dbReference type="SAM" id="MobiDB-lite"/>
    </source>
</evidence>
<feature type="compositionally biased region" description="Low complexity" evidence="1">
    <location>
        <begin position="207"/>
        <end position="227"/>
    </location>
</feature>
<protein>
    <recommendedName>
        <fullName evidence="4">Type IV pilus assembly protein PilO</fullName>
    </recommendedName>
</protein>
<reference evidence="2 3" key="1">
    <citation type="submission" date="2023-08" db="EMBL/GenBank/DDBJ databases">
        <title>Functional and genomic diversity of the sorghum phyllosphere microbiome.</title>
        <authorList>
            <person name="Shade A."/>
        </authorList>
    </citation>
    <scope>NUCLEOTIDE SEQUENCE [LARGE SCALE GENOMIC DNA]</scope>
    <source>
        <strain evidence="2 3">SORGH_AS_0335</strain>
    </source>
</reference>
<evidence type="ECO:0008006" key="4">
    <source>
        <dbReference type="Google" id="ProtNLM"/>
    </source>
</evidence>